<dbReference type="InterPro" id="IPR037883">
    <property type="entry name" value="Knr4/Smi1-like_sf"/>
</dbReference>
<dbReference type="RefSeq" id="WP_237445125.1">
    <property type="nucleotide sequence ID" value="NZ_CAKLPX010000003.1"/>
</dbReference>
<evidence type="ECO:0000313" key="1">
    <source>
        <dbReference type="EMBL" id="CAH0992440.1"/>
    </source>
</evidence>
<dbReference type="Gene3D" id="3.40.1580.10">
    <property type="entry name" value="SMI1/KNR4-like"/>
    <property type="match status" value="1"/>
</dbReference>
<evidence type="ECO:0008006" key="3">
    <source>
        <dbReference type="Google" id="ProtNLM"/>
    </source>
</evidence>
<gene>
    <name evidence="1" type="ORF">SIN8267_02560</name>
</gene>
<organism evidence="1 2">
    <name type="scientific">Sinobacterium norvegicum</name>
    <dbReference type="NCBI Taxonomy" id="1641715"/>
    <lineage>
        <taxon>Bacteria</taxon>
        <taxon>Pseudomonadati</taxon>
        <taxon>Pseudomonadota</taxon>
        <taxon>Gammaproteobacteria</taxon>
        <taxon>Cellvibrionales</taxon>
        <taxon>Spongiibacteraceae</taxon>
        <taxon>Sinobacterium</taxon>
    </lineage>
</organism>
<accession>A0ABN8EL28</accession>
<proteinExistence type="predicted"/>
<dbReference type="Pfam" id="PF14567">
    <property type="entry name" value="SUKH_5"/>
    <property type="match status" value="1"/>
</dbReference>
<name>A0ABN8EL28_9GAMM</name>
<keyword evidence="2" id="KW-1185">Reference proteome</keyword>
<sequence>MNDAMDMLREVNERVAVPLELPDHDDIVDVEEQILIGIPGDFRLYLLECSDVIYGYYEPVTVADPHSHTYLPEVCSVAWSLGVPRELIPLCEYRGEYYCVNESGEVVHWINGEINEGEWPTIWHWIKSVWLVDIAW</sequence>
<dbReference type="SUPFAM" id="SSF160631">
    <property type="entry name" value="SMI1/KNR4-like"/>
    <property type="match status" value="1"/>
</dbReference>
<dbReference type="EMBL" id="CAKLPX010000003">
    <property type="protein sequence ID" value="CAH0992440.1"/>
    <property type="molecule type" value="Genomic_DNA"/>
</dbReference>
<evidence type="ECO:0000313" key="2">
    <source>
        <dbReference type="Proteomes" id="UP000838100"/>
    </source>
</evidence>
<comment type="caution">
    <text evidence="1">The sequence shown here is derived from an EMBL/GenBank/DDBJ whole genome shotgun (WGS) entry which is preliminary data.</text>
</comment>
<reference evidence="1" key="1">
    <citation type="submission" date="2021-12" db="EMBL/GenBank/DDBJ databases">
        <authorList>
            <person name="Rodrigo-Torres L."/>
            <person name="Arahal R. D."/>
            <person name="Lucena T."/>
        </authorList>
    </citation>
    <scope>NUCLEOTIDE SEQUENCE</scope>
    <source>
        <strain evidence="1">CECT 8267</strain>
    </source>
</reference>
<dbReference type="Proteomes" id="UP000838100">
    <property type="component" value="Unassembled WGS sequence"/>
</dbReference>
<protein>
    <recommendedName>
        <fullName evidence="3">SMI1/KNR4 family protein</fullName>
    </recommendedName>
</protein>